<comment type="similarity">
    <text evidence="1">Belongs to the ATG16 family.</text>
</comment>
<sequence>MMPTIYTASPGSTFKTVTSISTPNKPQNYNINQLIAHHKSHSSTVFTKKVPCTPATLTNYMDPWKLIEERLHERDELEKKDGAYFKAFSQLARLLPQGNASLAEKERQVLISENETLIERLNQQTLRLESSEGKVAQQDKKIRSLESTVAQLNSKIDHLVLEVAEKNRTVEIINDEHLVHEIQQNVLKEEIEKLKKENESLVQRWMAKVAQDADSMNQGNEK</sequence>
<dbReference type="Pfam" id="PF08614">
    <property type="entry name" value="ATG16"/>
    <property type="match status" value="1"/>
</dbReference>
<evidence type="ECO:0000259" key="3">
    <source>
        <dbReference type="Pfam" id="PF08614"/>
    </source>
</evidence>
<dbReference type="InterPro" id="IPR013923">
    <property type="entry name" value="Autophagy-rel_prot_16_dom"/>
</dbReference>
<dbReference type="AlphaFoldDB" id="A0A8F3AJB1"/>
<dbReference type="EMBL" id="CP076754">
    <property type="protein sequence ID" value="QWW25542.1"/>
    <property type="molecule type" value="Genomic_DNA"/>
</dbReference>
<feature type="domain" description="Autophagy-related protein 16" evidence="3">
    <location>
        <begin position="120"/>
        <end position="217"/>
    </location>
</feature>
<dbReference type="CDD" id="cd22887">
    <property type="entry name" value="Atg16_CCD"/>
    <property type="match status" value="1"/>
</dbReference>
<evidence type="ECO:0000256" key="2">
    <source>
        <dbReference type="SAM" id="Coils"/>
    </source>
</evidence>
<evidence type="ECO:0000256" key="1">
    <source>
        <dbReference type="ARBA" id="ARBA00005331"/>
    </source>
</evidence>
<dbReference type="Proteomes" id="UP000825438">
    <property type="component" value="Chromosome VI"/>
</dbReference>
<organism evidence="4">
    <name type="scientific">Candidozyma auris</name>
    <name type="common">Yeast</name>
    <name type="synonym">Candida auris</name>
    <dbReference type="NCBI Taxonomy" id="498019"/>
    <lineage>
        <taxon>Eukaryota</taxon>
        <taxon>Fungi</taxon>
        <taxon>Dikarya</taxon>
        <taxon>Ascomycota</taxon>
        <taxon>Saccharomycotina</taxon>
        <taxon>Pichiomycetes</taxon>
        <taxon>Metschnikowiaceae</taxon>
        <taxon>Candidozyma</taxon>
    </lineage>
</organism>
<evidence type="ECO:0000313" key="4">
    <source>
        <dbReference type="EMBL" id="QWW25542.1"/>
    </source>
</evidence>
<keyword evidence="2" id="KW-0175">Coiled coil</keyword>
<reference evidence="4" key="1">
    <citation type="submission" date="2021-06" db="EMBL/GenBank/DDBJ databases">
        <title>Candida auris outbreak in lebanese hospital.</title>
        <authorList>
            <person name="Finianos M."/>
        </authorList>
    </citation>
    <scope>NUCLEOTIDE SEQUENCE</scope>
    <source>
        <strain evidence="4">CA7LBN</strain>
    </source>
</reference>
<name>A0A8F3AJB1_CANAR</name>
<protein>
    <recommendedName>
        <fullName evidence="3">Autophagy-related protein 16 domain-containing protein</fullName>
    </recommendedName>
</protein>
<feature type="coiled-coil region" evidence="2">
    <location>
        <begin position="128"/>
        <end position="204"/>
    </location>
</feature>
<gene>
    <name evidence="4" type="ORF">CA7LBN_004429</name>
</gene>
<dbReference type="Gene3D" id="1.20.5.170">
    <property type="match status" value="1"/>
</dbReference>
<proteinExistence type="inferred from homology"/>
<accession>A0A8F3AJB1</accession>